<accession>A0A914YDK4</accession>
<sequence>MNLYESLNNPHYLQNHMQDREIQRHVAGTFVVLRVEDYVPVFGCIDGYDRNNSMFTVNVYRTITFEAARHCYEVLRTENVIIVSCSDFQIPDVLELYFDKYIRLPYCIT</sequence>
<dbReference type="WBParaSite" id="PSU_v2.g15522.t1">
    <property type="protein sequence ID" value="PSU_v2.g15522.t1"/>
    <property type="gene ID" value="PSU_v2.g15522"/>
</dbReference>
<evidence type="ECO:0000313" key="2">
    <source>
        <dbReference type="WBParaSite" id="PSU_v2.g15522.t1"/>
    </source>
</evidence>
<protein>
    <submittedName>
        <fullName evidence="2">Uncharacterized protein</fullName>
    </submittedName>
</protein>
<organism evidence="1 2">
    <name type="scientific">Panagrolaimus superbus</name>
    <dbReference type="NCBI Taxonomy" id="310955"/>
    <lineage>
        <taxon>Eukaryota</taxon>
        <taxon>Metazoa</taxon>
        <taxon>Ecdysozoa</taxon>
        <taxon>Nematoda</taxon>
        <taxon>Chromadorea</taxon>
        <taxon>Rhabditida</taxon>
        <taxon>Tylenchina</taxon>
        <taxon>Panagrolaimomorpha</taxon>
        <taxon>Panagrolaimoidea</taxon>
        <taxon>Panagrolaimidae</taxon>
        <taxon>Panagrolaimus</taxon>
    </lineage>
</organism>
<reference evidence="2" key="1">
    <citation type="submission" date="2022-11" db="UniProtKB">
        <authorList>
            <consortium name="WormBaseParasite"/>
        </authorList>
    </citation>
    <scope>IDENTIFICATION</scope>
</reference>
<proteinExistence type="predicted"/>
<dbReference type="Proteomes" id="UP000887577">
    <property type="component" value="Unplaced"/>
</dbReference>
<dbReference type="AlphaFoldDB" id="A0A914YDK4"/>
<evidence type="ECO:0000313" key="1">
    <source>
        <dbReference type="Proteomes" id="UP000887577"/>
    </source>
</evidence>
<keyword evidence="1" id="KW-1185">Reference proteome</keyword>
<name>A0A914YDK4_9BILA</name>